<name>A0A7J6VW68_THATH</name>
<dbReference type="EMBL" id="JABWDY010026244">
    <property type="protein sequence ID" value="KAF5188848.1"/>
    <property type="molecule type" value="Genomic_DNA"/>
</dbReference>
<protein>
    <submittedName>
        <fullName evidence="1">Uncharacterized protein</fullName>
    </submittedName>
</protein>
<keyword evidence="2" id="KW-1185">Reference proteome</keyword>
<organism evidence="1 2">
    <name type="scientific">Thalictrum thalictroides</name>
    <name type="common">Rue-anemone</name>
    <name type="synonym">Anemone thalictroides</name>
    <dbReference type="NCBI Taxonomy" id="46969"/>
    <lineage>
        <taxon>Eukaryota</taxon>
        <taxon>Viridiplantae</taxon>
        <taxon>Streptophyta</taxon>
        <taxon>Embryophyta</taxon>
        <taxon>Tracheophyta</taxon>
        <taxon>Spermatophyta</taxon>
        <taxon>Magnoliopsida</taxon>
        <taxon>Ranunculales</taxon>
        <taxon>Ranunculaceae</taxon>
        <taxon>Thalictroideae</taxon>
        <taxon>Thalictrum</taxon>
    </lineage>
</organism>
<accession>A0A7J6VW68</accession>
<evidence type="ECO:0000313" key="2">
    <source>
        <dbReference type="Proteomes" id="UP000554482"/>
    </source>
</evidence>
<comment type="caution">
    <text evidence="1">The sequence shown here is derived from an EMBL/GenBank/DDBJ whole genome shotgun (WGS) entry which is preliminary data.</text>
</comment>
<dbReference type="OrthoDB" id="1934829at2759"/>
<reference evidence="1 2" key="1">
    <citation type="submission" date="2020-06" db="EMBL/GenBank/DDBJ databases">
        <title>Transcriptomic and genomic resources for Thalictrum thalictroides and T. hernandezii: Facilitating candidate gene discovery in an emerging model plant lineage.</title>
        <authorList>
            <person name="Arias T."/>
            <person name="Riano-Pachon D.M."/>
            <person name="Di Stilio V.S."/>
        </authorList>
    </citation>
    <scope>NUCLEOTIDE SEQUENCE [LARGE SCALE GENOMIC DNA]</scope>
    <source>
        <strain evidence="2">cv. WT478/WT964</strain>
        <tissue evidence="1">Leaves</tissue>
    </source>
</reference>
<evidence type="ECO:0000313" key="1">
    <source>
        <dbReference type="EMBL" id="KAF5188848.1"/>
    </source>
</evidence>
<dbReference type="AlphaFoldDB" id="A0A7J6VW68"/>
<sequence>MASLSEDSYQELTIAFDGEEEDDDLFEINLELVKHIPPPRYREEGFSPAKTTVLLANCLLPIADVSRAIPANCWRDSTARNASRLVLMLAPRYIELWGSLPLKLKKSED</sequence>
<dbReference type="Proteomes" id="UP000554482">
    <property type="component" value="Unassembled WGS sequence"/>
</dbReference>
<proteinExistence type="predicted"/>
<gene>
    <name evidence="1" type="ORF">FRX31_021563</name>
</gene>